<evidence type="ECO:0000256" key="2">
    <source>
        <dbReference type="ARBA" id="ARBA00022741"/>
    </source>
</evidence>
<comment type="similarity">
    <text evidence="1">Belongs to the TRAFAC class TrmE-Era-EngA-EngB-Septin-like GTPase superfamily. AIG1/Toc34/Toc159-like paraseptin GTPase family. IAN subfamily.</text>
</comment>
<dbReference type="AlphaFoldDB" id="A0A3B4WQZ5"/>
<dbReference type="GO" id="GO:0005525">
    <property type="term" value="F:GTP binding"/>
    <property type="evidence" value="ECO:0007669"/>
    <property type="project" value="UniProtKB-KW"/>
</dbReference>
<organism evidence="6 7">
    <name type="scientific">Seriola lalandi dorsalis</name>
    <dbReference type="NCBI Taxonomy" id="1841481"/>
    <lineage>
        <taxon>Eukaryota</taxon>
        <taxon>Metazoa</taxon>
        <taxon>Chordata</taxon>
        <taxon>Craniata</taxon>
        <taxon>Vertebrata</taxon>
        <taxon>Euteleostomi</taxon>
        <taxon>Actinopterygii</taxon>
        <taxon>Neopterygii</taxon>
        <taxon>Teleostei</taxon>
        <taxon>Neoteleostei</taxon>
        <taxon>Acanthomorphata</taxon>
        <taxon>Carangaria</taxon>
        <taxon>Carangiformes</taxon>
        <taxon>Carangidae</taxon>
        <taxon>Seriola</taxon>
    </lineage>
</organism>
<evidence type="ECO:0000256" key="4">
    <source>
        <dbReference type="SAM" id="Coils"/>
    </source>
</evidence>
<dbReference type="Ensembl" id="ENSSLDT00000007503.1">
    <property type="protein sequence ID" value="ENSSLDP00000007274.1"/>
    <property type="gene ID" value="ENSSLDG00000005786.1"/>
</dbReference>
<dbReference type="InterPro" id="IPR006703">
    <property type="entry name" value="G_AIG1"/>
</dbReference>
<evidence type="ECO:0000256" key="3">
    <source>
        <dbReference type="ARBA" id="ARBA00023134"/>
    </source>
</evidence>
<dbReference type="Proteomes" id="UP000261360">
    <property type="component" value="Unplaced"/>
</dbReference>
<sequence length="944" mass="106504">MATSELSPWGGWCTSQLKIVLLGGRNSGKSSLGNLLLGKEEFVTKERTSCSRRLGMVAGRWLTVVDTPGWWCDFSAQDTSELVKREIMSSVSLCSPGPHVFLITVKASSAFSEKRRQAVEEHVALLGETVWSHCMVVFTSADRSKHTGAEEHVQTEGKAVRWLREKCSQRCHSVVLSDDPEITELLEKIQKLVTENGNRVFEMQENILQATAEEKRRAEERAQQRFLRMKKHRALMQERLRPITNIRIVLVGAKGSGKTSALNTILGRDSTQPLRRTAQCQVGEGVVFGRQLTVVDTPGWWMNYFREESTIFDQRELVVSLSCCPPGPHVFLLVIRVDRAFTETYRRAAQQHLQLISEHIWGRVIVLFGFGDWLGGTTTEQYIESVGEPLRWLCERCGNRYHILNNKNKGDGFQVRDLIGKIEEMLTGGNSYQYYVIERNVMEQLEVKMRGEKERAKERLMKKEKQRQMARSQLEKLNPLPEMRIVLVGGRRTGKSSCGNTILSRECFDTDSQTTSCTEKRGKISSKMVTVLDTPGCFSVTSDLFMAPSSCAILLVVNMSSSFKDTHREDLEKQLEAGGGQMWRRAVVLFSYGDWLGDTSIEQRIESEGEPLRTLVEKCGNRYHVLDNKHRGDGAQVNELIELMEEMLVEDRLALHRGDRMWKRVSAAQEQEPDAAILCKKDLNVSCDSTESASSTTQTSLHCCGGAGADGQIVAAPVVRAGGRTALTTLDRDSFVSILSSMLSGERRLRWTAAGQQRLTVNLPSWFPADAPHSSLTLNGESQVRLFSPTHPKMLLILPPAQNRMLTEENVMNVHSLCHPALRERTLRKLTESGGLQQLIDQWGDSSLEELEAFIDAYFEMVWEQTIGPFQPTEPDSPATEQDTAVWEAGEEEVLSSIDRKLSKLELLEEIRSDLSKLRESVEHSWRIIQELRDKSEQDPNHTC</sequence>
<proteinExistence type="inferred from homology"/>
<evidence type="ECO:0000313" key="7">
    <source>
        <dbReference type="Proteomes" id="UP000261360"/>
    </source>
</evidence>
<dbReference type="GeneTree" id="ENSGT00940000162556"/>
<accession>A0A3B4WQZ5</accession>
<name>A0A3B4WQZ5_SERLL</name>
<feature type="domain" description="AIG1-type G" evidence="5">
    <location>
        <begin position="480"/>
        <end position="666"/>
    </location>
</feature>
<evidence type="ECO:0000256" key="1">
    <source>
        <dbReference type="ARBA" id="ARBA00008535"/>
    </source>
</evidence>
<feature type="domain" description="AIG1-type G" evidence="5">
    <location>
        <begin position="243"/>
        <end position="444"/>
    </location>
</feature>
<dbReference type="RefSeq" id="XP_023254566.1">
    <property type="nucleotide sequence ID" value="XM_023398798.1"/>
</dbReference>
<keyword evidence="4" id="KW-0175">Coiled coil</keyword>
<dbReference type="InterPro" id="IPR027417">
    <property type="entry name" value="P-loop_NTPase"/>
</dbReference>
<dbReference type="PANTHER" id="PTHR10903">
    <property type="entry name" value="GTPASE, IMAP FAMILY MEMBER-RELATED"/>
    <property type="match status" value="1"/>
</dbReference>
<dbReference type="PANTHER" id="PTHR10903:SF179">
    <property type="entry name" value="GTPASE IMAP FAMILY MEMBER 8"/>
    <property type="match status" value="1"/>
</dbReference>
<keyword evidence="3" id="KW-0342">GTP-binding</keyword>
<protein>
    <submittedName>
        <fullName evidence="6">Si:ch211-214j24.15</fullName>
    </submittedName>
</protein>
<keyword evidence="2" id="KW-0547">Nucleotide-binding</keyword>
<dbReference type="Gene3D" id="3.40.50.300">
    <property type="entry name" value="P-loop containing nucleotide triphosphate hydrolases"/>
    <property type="match status" value="3"/>
</dbReference>
<dbReference type="OrthoDB" id="9982588at2759"/>
<dbReference type="KEGG" id="slal:111649061"/>
<dbReference type="GeneID" id="111649061"/>
<dbReference type="PROSITE" id="PS51720">
    <property type="entry name" value="G_AIG1"/>
    <property type="match status" value="3"/>
</dbReference>
<dbReference type="InterPro" id="IPR045058">
    <property type="entry name" value="GIMA/IAN/Toc"/>
</dbReference>
<evidence type="ECO:0000313" key="6">
    <source>
        <dbReference type="Ensembl" id="ENSSLDP00000007274.1"/>
    </source>
</evidence>
<keyword evidence="7" id="KW-1185">Reference proteome</keyword>
<reference evidence="6" key="2">
    <citation type="submission" date="2025-09" db="UniProtKB">
        <authorList>
            <consortium name="Ensembl"/>
        </authorList>
    </citation>
    <scope>IDENTIFICATION</scope>
</reference>
<feature type="domain" description="AIG1-type G" evidence="5">
    <location>
        <begin position="14"/>
        <end position="210"/>
    </location>
</feature>
<dbReference type="Pfam" id="PF04548">
    <property type="entry name" value="AIG1"/>
    <property type="match status" value="3"/>
</dbReference>
<reference evidence="6" key="1">
    <citation type="submission" date="2025-08" db="UniProtKB">
        <authorList>
            <consortium name="Ensembl"/>
        </authorList>
    </citation>
    <scope>IDENTIFICATION</scope>
</reference>
<feature type="coiled-coil region" evidence="4">
    <location>
        <begin position="446"/>
        <end position="473"/>
    </location>
</feature>
<dbReference type="SUPFAM" id="SSF52540">
    <property type="entry name" value="P-loop containing nucleoside triphosphate hydrolases"/>
    <property type="match status" value="3"/>
</dbReference>
<evidence type="ECO:0000259" key="5">
    <source>
        <dbReference type="PROSITE" id="PS51720"/>
    </source>
</evidence>
<dbReference type="FunFam" id="3.40.50.300:FF:001809">
    <property type="entry name" value="Si:ch1073-365p7.2"/>
    <property type="match status" value="2"/>
</dbReference>